<evidence type="ECO:0000256" key="2">
    <source>
        <dbReference type="ARBA" id="ARBA00004651"/>
    </source>
</evidence>
<keyword evidence="6 13" id="KW-0812">Transmembrane</keyword>
<comment type="subcellular location">
    <subcellularLocation>
        <location evidence="2">Cell membrane</location>
        <topology evidence="2">Multi-pass membrane protein</topology>
    </subcellularLocation>
</comment>
<name>A0A2U2HP09_9BURK</name>
<evidence type="ECO:0000259" key="14">
    <source>
        <dbReference type="Pfam" id="PF01292"/>
    </source>
</evidence>
<dbReference type="RefSeq" id="WP_106756894.1">
    <property type="nucleotide sequence ID" value="NZ_PXWF02000104.1"/>
</dbReference>
<dbReference type="InterPro" id="IPR052168">
    <property type="entry name" value="Cytochrome_b561_oxidase"/>
</dbReference>
<evidence type="ECO:0000313" key="16">
    <source>
        <dbReference type="Proteomes" id="UP000241421"/>
    </source>
</evidence>
<keyword evidence="16" id="KW-1185">Reference proteome</keyword>
<dbReference type="InterPro" id="IPR011577">
    <property type="entry name" value="Cyt_b561_bac/Ni-Hgenase"/>
</dbReference>
<dbReference type="SUPFAM" id="SSF81342">
    <property type="entry name" value="Transmembrane di-heme cytochromes"/>
    <property type="match status" value="1"/>
</dbReference>
<dbReference type="InterPro" id="IPR016174">
    <property type="entry name" value="Di-haem_cyt_TM"/>
</dbReference>
<organism evidence="15 16">
    <name type="scientific">Massilia glaciei</name>
    <dbReference type="NCBI Taxonomy" id="1524097"/>
    <lineage>
        <taxon>Bacteria</taxon>
        <taxon>Pseudomonadati</taxon>
        <taxon>Pseudomonadota</taxon>
        <taxon>Betaproteobacteria</taxon>
        <taxon>Burkholderiales</taxon>
        <taxon>Oxalobacteraceae</taxon>
        <taxon>Telluria group</taxon>
        <taxon>Massilia</taxon>
    </lineage>
</organism>
<feature type="transmembrane region" description="Helical" evidence="13">
    <location>
        <begin position="50"/>
        <end position="70"/>
    </location>
</feature>
<dbReference type="GO" id="GO:0046872">
    <property type="term" value="F:metal ion binding"/>
    <property type="evidence" value="ECO:0007669"/>
    <property type="project" value="UniProtKB-KW"/>
</dbReference>
<evidence type="ECO:0000256" key="4">
    <source>
        <dbReference type="ARBA" id="ARBA00022475"/>
    </source>
</evidence>
<keyword evidence="3" id="KW-0813">Transport</keyword>
<evidence type="ECO:0000256" key="12">
    <source>
        <dbReference type="ARBA" id="ARBA00037975"/>
    </source>
</evidence>
<evidence type="ECO:0000256" key="8">
    <source>
        <dbReference type="ARBA" id="ARBA00022982"/>
    </source>
</evidence>
<dbReference type="Pfam" id="PF01292">
    <property type="entry name" value="Ni_hydr_CYTB"/>
    <property type="match status" value="1"/>
</dbReference>
<feature type="domain" description="Cytochrome b561 bacterial/Ni-hydrogenase" evidence="14">
    <location>
        <begin position="10"/>
        <end position="178"/>
    </location>
</feature>
<comment type="similarity">
    <text evidence="12">Belongs to the cytochrome b561 family.</text>
</comment>
<keyword evidence="8" id="KW-0249">Electron transport</keyword>
<dbReference type="Proteomes" id="UP000241421">
    <property type="component" value="Unassembled WGS sequence"/>
</dbReference>
<protein>
    <submittedName>
        <fullName evidence="15">Cytochrome b</fullName>
    </submittedName>
</protein>
<comment type="cofactor">
    <cofactor evidence="1">
        <name>heme b</name>
        <dbReference type="ChEBI" id="CHEBI:60344"/>
    </cofactor>
</comment>
<gene>
    <name evidence="15" type="ORF">C7C56_007890</name>
</gene>
<reference evidence="15 16" key="1">
    <citation type="submission" date="2018-04" db="EMBL/GenBank/DDBJ databases">
        <title>Massilia violaceinigra sp. nov., a novel purple-pigmented bacterium isolated from Tianshan glacier, Xinjiang, China.</title>
        <authorList>
            <person name="Wang H."/>
        </authorList>
    </citation>
    <scope>NUCLEOTIDE SEQUENCE [LARGE SCALE GENOMIC DNA]</scope>
    <source>
        <strain evidence="15 16">B448-2</strain>
    </source>
</reference>
<proteinExistence type="inferred from homology"/>
<feature type="transmembrane region" description="Helical" evidence="13">
    <location>
        <begin position="16"/>
        <end position="35"/>
    </location>
</feature>
<evidence type="ECO:0000256" key="3">
    <source>
        <dbReference type="ARBA" id="ARBA00022448"/>
    </source>
</evidence>
<evidence type="ECO:0000256" key="13">
    <source>
        <dbReference type="SAM" id="Phobius"/>
    </source>
</evidence>
<dbReference type="GO" id="GO:0009055">
    <property type="term" value="F:electron transfer activity"/>
    <property type="evidence" value="ECO:0007669"/>
    <property type="project" value="InterPro"/>
</dbReference>
<evidence type="ECO:0000256" key="9">
    <source>
        <dbReference type="ARBA" id="ARBA00022989"/>
    </source>
</evidence>
<feature type="transmembrane region" description="Helical" evidence="13">
    <location>
        <begin position="91"/>
        <end position="113"/>
    </location>
</feature>
<keyword evidence="11 13" id="KW-0472">Membrane</keyword>
<keyword evidence="9 13" id="KW-1133">Transmembrane helix</keyword>
<dbReference type="AlphaFoldDB" id="A0A2U2HP09"/>
<accession>A0A2U2HP09</accession>
<evidence type="ECO:0000256" key="6">
    <source>
        <dbReference type="ARBA" id="ARBA00022692"/>
    </source>
</evidence>
<dbReference type="PANTHER" id="PTHR30529">
    <property type="entry name" value="CYTOCHROME B561"/>
    <property type="match status" value="1"/>
</dbReference>
<feature type="transmembrane region" description="Helical" evidence="13">
    <location>
        <begin position="145"/>
        <end position="162"/>
    </location>
</feature>
<dbReference type="OrthoDB" id="8723024at2"/>
<sequence>MTTRDHGTTYGSISRLNHWIGALFVLLLLGIGLYFGDMARGPEKTFWKGLHVAIGAIAILFLLFRVFWRVRSGFPSAAPQARPLQLLSKTVHVLLLVAIVVLVVTGPLSVWSVGRPIGIFEFVQIPSPFPLFKDWHEPLEEIHEYASTALMYLAGLHVLGMLKHQFIDRDNLLARMTGRRK</sequence>
<evidence type="ECO:0000256" key="11">
    <source>
        <dbReference type="ARBA" id="ARBA00023136"/>
    </source>
</evidence>
<dbReference type="GO" id="GO:0020037">
    <property type="term" value="F:heme binding"/>
    <property type="evidence" value="ECO:0007669"/>
    <property type="project" value="TreeGrafter"/>
</dbReference>
<evidence type="ECO:0000256" key="5">
    <source>
        <dbReference type="ARBA" id="ARBA00022617"/>
    </source>
</evidence>
<dbReference type="PANTHER" id="PTHR30529:SF1">
    <property type="entry name" value="CYTOCHROME B561 HOMOLOG 2"/>
    <property type="match status" value="1"/>
</dbReference>
<keyword evidence="5" id="KW-0349">Heme</keyword>
<evidence type="ECO:0000313" key="15">
    <source>
        <dbReference type="EMBL" id="PWF49192.1"/>
    </source>
</evidence>
<keyword evidence="4" id="KW-1003">Cell membrane</keyword>
<evidence type="ECO:0000256" key="7">
    <source>
        <dbReference type="ARBA" id="ARBA00022723"/>
    </source>
</evidence>
<comment type="caution">
    <text evidence="15">The sequence shown here is derived from an EMBL/GenBank/DDBJ whole genome shotgun (WGS) entry which is preliminary data.</text>
</comment>
<evidence type="ECO:0000256" key="10">
    <source>
        <dbReference type="ARBA" id="ARBA00023004"/>
    </source>
</evidence>
<keyword evidence="7" id="KW-0479">Metal-binding</keyword>
<keyword evidence="10" id="KW-0408">Iron</keyword>
<dbReference type="Gene3D" id="1.20.950.20">
    <property type="entry name" value="Transmembrane di-heme cytochromes, Chain C"/>
    <property type="match status" value="1"/>
</dbReference>
<dbReference type="GO" id="GO:0005886">
    <property type="term" value="C:plasma membrane"/>
    <property type="evidence" value="ECO:0007669"/>
    <property type="project" value="UniProtKB-SubCell"/>
</dbReference>
<dbReference type="EMBL" id="PXWF02000104">
    <property type="protein sequence ID" value="PWF49192.1"/>
    <property type="molecule type" value="Genomic_DNA"/>
</dbReference>
<dbReference type="GO" id="GO:0022904">
    <property type="term" value="P:respiratory electron transport chain"/>
    <property type="evidence" value="ECO:0007669"/>
    <property type="project" value="InterPro"/>
</dbReference>
<evidence type="ECO:0000256" key="1">
    <source>
        <dbReference type="ARBA" id="ARBA00001970"/>
    </source>
</evidence>